<feature type="region of interest" description="Disordered" evidence="1">
    <location>
        <begin position="182"/>
        <end position="213"/>
    </location>
</feature>
<dbReference type="Gene3D" id="4.10.240.10">
    <property type="entry name" value="Zn(2)-C6 fungal-type DNA-binding domain"/>
    <property type="match status" value="1"/>
</dbReference>
<feature type="region of interest" description="Disordered" evidence="1">
    <location>
        <begin position="395"/>
        <end position="449"/>
    </location>
</feature>
<feature type="compositionally biased region" description="Low complexity" evidence="1">
    <location>
        <begin position="300"/>
        <end position="335"/>
    </location>
</feature>
<keyword evidence="4" id="KW-1185">Reference proteome</keyword>
<dbReference type="InterPro" id="IPR001138">
    <property type="entry name" value="Zn2Cys6_DnaBD"/>
</dbReference>
<feature type="region of interest" description="Disordered" evidence="1">
    <location>
        <begin position="236"/>
        <end position="364"/>
    </location>
</feature>
<reference evidence="3 4" key="1">
    <citation type="journal article" date="2020" name="ISME J.">
        <title>Uncovering the hidden diversity of litter-decomposition mechanisms in mushroom-forming fungi.</title>
        <authorList>
            <person name="Floudas D."/>
            <person name="Bentzer J."/>
            <person name="Ahren D."/>
            <person name="Johansson T."/>
            <person name="Persson P."/>
            <person name="Tunlid A."/>
        </authorList>
    </citation>
    <scope>NUCLEOTIDE SEQUENCE [LARGE SCALE GENOMIC DNA]</scope>
    <source>
        <strain evidence="3 4">CBS 661.87</strain>
    </source>
</reference>
<evidence type="ECO:0000313" key="4">
    <source>
        <dbReference type="Proteomes" id="UP000565441"/>
    </source>
</evidence>
<dbReference type="GO" id="GO:0008270">
    <property type="term" value="F:zinc ion binding"/>
    <property type="evidence" value="ECO:0007669"/>
    <property type="project" value="InterPro"/>
</dbReference>
<evidence type="ECO:0000256" key="1">
    <source>
        <dbReference type="SAM" id="MobiDB-lite"/>
    </source>
</evidence>
<dbReference type="AlphaFoldDB" id="A0A8H5GYU7"/>
<organism evidence="3 4">
    <name type="scientific">Tricholomella constricta</name>
    <dbReference type="NCBI Taxonomy" id="117010"/>
    <lineage>
        <taxon>Eukaryota</taxon>
        <taxon>Fungi</taxon>
        <taxon>Dikarya</taxon>
        <taxon>Basidiomycota</taxon>
        <taxon>Agaricomycotina</taxon>
        <taxon>Agaricomycetes</taxon>
        <taxon>Agaricomycetidae</taxon>
        <taxon>Agaricales</taxon>
        <taxon>Tricholomatineae</taxon>
        <taxon>Lyophyllaceae</taxon>
        <taxon>Tricholomella</taxon>
    </lineage>
</organism>
<proteinExistence type="predicted"/>
<feature type="compositionally biased region" description="Basic residues" evidence="1">
    <location>
        <begin position="241"/>
        <end position="252"/>
    </location>
</feature>
<comment type="caution">
    <text evidence="3">The sequence shown here is derived from an EMBL/GenBank/DDBJ whole genome shotgun (WGS) entry which is preliminary data.</text>
</comment>
<dbReference type="PROSITE" id="PS50048">
    <property type="entry name" value="ZN2_CY6_FUNGAL_2"/>
    <property type="match status" value="1"/>
</dbReference>
<name>A0A8H5GYU7_9AGAR</name>
<dbReference type="OrthoDB" id="39175at2759"/>
<dbReference type="GO" id="GO:0000981">
    <property type="term" value="F:DNA-binding transcription factor activity, RNA polymerase II-specific"/>
    <property type="evidence" value="ECO:0007669"/>
    <property type="project" value="InterPro"/>
</dbReference>
<sequence length="449" mass="48093">MDAYGADYTYTFTSESEATQPSSPAQFSPKTFFVPGTEPLTAMYSINTDLTQQAQVQPGTPDQDEYHHDTEFNDWAAVTLPNEEYDGGGNREELGVGCYSTAELDGAAYATDDYGALSAAGSNGHFPFGHYMDSCDLSMISLFAPAAPALVQHIPVPPEHRSSYSELSANIAFFNVAMEQQPDAQGDSGMPANYPYPSLIPEIQPEPDLESGTAVSAFQSHFETQFQVQAQVQASTQGGNYHHHHHHRHRRLQSSSDSRQLAAPPHIIIPPPPPDISSAPSPLAYNWTPTPIPTPPGSAPLPLEHLPPVHPTSSPAGSISSSSPSLSPSPASSYGPPTPPTPPTHTSRFHSLPPLPEARARPRPPNLACYFCRERKIACGRPAEGSLDQTCNQCRRRGNPCHYPETSLRGQHRRGKGKKQRSGSGSGSGGGGPAFGGDGGYEHLVGKAR</sequence>
<evidence type="ECO:0000259" key="2">
    <source>
        <dbReference type="PROSITE" id="PS50048"/>
    </source>
</evidence>
<feature type="compositionally biased region" description="Gly residues" evidence="1">
    <location>
        <begin position="424"/>
        <end position="439"/>
    </location>
</feature>
<dbReference type="Proteomes" id="UP000565441">
    <property type="component" value="Unassembled WGS sequence"/>
</dbReference>
<feature type="compositionally biased region" description="Basic residues" evidence="1">
    <location>
        <begin position="410"/>
        <end position="421"/>
    </location>
</feature>
<feature type="compositionally biased region" description="Basic and acidic residues" evidence="1">
    <location>
        <begin position="440"/>
        <end position="449"/>
    </location>
</feature>
<gene>
    <name evidence="3" type="ORF">D9615_009425</name>
</gene>
<dbReference type="CDD" id="cd00067">
    <property type="entry name" value="GAL4"/>
    <property type="match status" value="1"/>
</dbReference>
<dbReference type="EMBL" id="JAACJP010000039">
    <property type="protein sequence ID" value="KAF5373487.1"/>
    <property type="molecule type" value="Genomic_DNA"/>
</dbReference>
<protein>
    <recommendedName>
        <fullName evidence="2">Zn(2)-C6 fungal-type domain-containing protein</fullName>
    </recommendedName>
</protein>
<feature type="domain" description="Zn(2)-C6 fungal-type" evidence="2">
    <location>
        <begin position="368"/>
        <end position="403"/>
    </location>
</feature>
<dbReference type="SUPFAM" id="SSF57701">
    <property type="entry name" value="Zn2/Cys6 DNA-binding domain"/>
    <property type="match status" value="1"/>
</dbReference>
<dbReference type="PROSITE" id="PS00463">
    <property type="entry name" value="ZN2_CY6_FUNGAL_1"/>
    <property type="match status" value="1"/>
</dbReference>
<evidence type="ECO:0000313" key="3">
    <source>
        <dbReference type="EMBL" id="KAF5373487.1"/>
    </source>
</evidence>
<accession>A0A8H5GYU7</accession>
<dbReference type="InterPro" id="IPR036864">
    <property type="entry name" value="Zn2-C6_fun-type_DNA-bd_sf"/>
</dbReference>
<feature type="compositionally biased region" description="Pro residues" evidence="1">
    <location>
        <begin position="290"/>
        <end position="299"/>
    </location>
</feature>